<reference evidence="2 3" key="1">
    <citation type="submission" date="2024-04" db="EMBL/GenBank/DDBJ databases">
        <title>Tritrichomonas musculus Genome.</title>
        <authorList>
            <person name="Alves-Ferreira E."/>
            <person name="Grigg M."/>
            <person name="Lorenzi H."/>
            <person name="Galac M."/>
        </authorList>
    </citation>
    <scope>NUCLEOTIDE SEQUENCE [LARGE SCALE GENOMIC DNA]</scope>
    <source>
        <strain evidence="2 3">EAF2021</strain>
    </source>
</reference>
<keyword evidence="1" id="KW-1133">Transmembrane helix</keyword>
<feature type="transmembrane region" description="Helical" evidence="1">
    <location>
        <begin position="432"/>
        <end position="460"/>
    </location>
</feature>
<evidence type="ECO:0000313" key="2">
    <source>
        <dbReference type="EMBL" id="KAK8876150.1"/>
    </source>
</evidence>
<sequence length="500" mass="59572">MNQEDNDSINNRLYSHDVPNEPIKKIMFFFAVIKEAIDYPFPENFINFEHPYFSTYKEMEEFLALSQSLNPEFLYYNNVIIYHNDKSYYKYYQANEDQNGIPYEFKVISVQESMKPVFMNNYKNVFNISNIDKKQIEFDILVPYKSKSLHSEGNTENYMEDDYLNEDDEEENISLFNLFTNNIDYDDSINEINDYEYGVRDNDQLINYNAIKNFCKKNDNIYNSHFKTKNNRYKNQMISEKELDCDETISGDFHIEKVKITHKLVVTNDWINFIYIEPQKELLSNMKAAIKKDEIRTKSISLPKNVFFYLVITVLIFLAVSSWLLFSWSTTLRNDNRFAQYKGHNNNTDSKNKKQKYFHESIFLLENSINYNNDTVIIPEPKKFKKILKGCQLGQASSIFATIFLIFLIYLRIRISREKKAKYQKYGYRKKVGLNICHIFAFILFVLAAFILTLVAEIFIIISLTQKTYNFIKVMVRNQLIGNSLLFVWYLLFIIFYCRI</sequence>
<comment type="caution">
    <text evidence="2">The sequence shown here is derived from an EMBL/GenBank/DDBJ whole genome shotgun (WGS) entry which is preliminary data.</text>
</comment>
<proteinExistence type="predicted"/>
<feature type="transmembrane region" description="Helical" evidence="1">
    <location>
        <begin position="480"/>
        <end position="498"/>
    </location>
</feature>
<keyword evidence="1" id="KW-0812">Transmembrane</keyword>
<evidence type="ECO:0000313" key="3">
    <source>
        <dbReference type="Proteomes" id="UP001470230"/>
    </source>
</evidence>
<evidence type="ECO:0000256" key="1">
    <source>
        <dbReference type="SAM" id="Phobius"/>
    </source>
</evidence>
<accession>A0ABR2JEE6</accession>
<organism evidence="2 3">
    <name type="scientific">Tritrichomonas musculus</name>
    <dbReference type="NCBI Taxonomy" id="1915356"/>
    <lineage>
        <taxon>Eukaryota</taxon>
        <taxon>Metamonada</taxon>
        <taxon>Parabasalia</taxon>
        <taxon>Tritrichomonadida</taxon>
        <taxon>Tritrichomonadidae</taxon>
        <taxon>Tritrichomonas</taxon>
    </lineage>
</organism>
<gene>
    <name evidence="2" type="ORF">M9Y10_006339</name>
</gene>
<feature type="transmembrane region" description="Helical" evidence="1">
    <location>
        <begin position="393"/>
        <end position="411"/>
    </location>
</feature>
<keyword evidence="3" id="KW-1185">Reference proteome</keyword>
<feature type="transmembrane region" description="Helical" evidence="1">
    <location>
        <begin position="306"/>
        <end position="326"/>
    </location>
</feature>
<dbReference type="Proteomes" id="UP001470230">
    <property type="component" value="Unassembled WGS sequence"/>
</dbReference>
<dbReference type="EMBL" id="JAPFFF010000012">
    <property type="protein sequence ID" value="KAK8876150.1"/>
    <property type="molecule type" value="Genomic_DNA"/>
</dbReference>
<protein>
    <submittedName>
        <fullName evidence="2">Uncharacterized protein</fullName>
    </submittedName>
</protein>
<name>A0ABR2JEE6_9EUKA</name>
<keyword evidence="1" id="KW-0472">Membrane</keyword>